<dbReference type="Proteomes" id="UP001145021">
    <property type="component" value="Unassembled WGS sequence"/>
</dbReference>
<feature type="region of interest" description="Disordered" evidence="6">
    <location>
        <begin position="499"/>
        <end position="746"/>
    </location>
</feature>
<protein>
    <submittedName>
        <fullName evidence="8">Transcriptional regulator of ribosomal biogenesis proteins</fullName>
    </submittedName>
</protein>
<dbReference type="GO" id="GO:0008270">
    <property type="term" value="F:zinc ion binding"/>
    <property type="evidence" value="ECO:0007669"/>
    <property type="project" value="UniProtKB-KW"/>
</dbReference>
<organism evidence="8 9">
    <name type="scientific">Coemansia asiatica</name>
    <dbReference type="NCBI Taxonomy" id="1052880"/>
    <lineage>
        <taxon>Eukaryota</taxon>
        <taxon>Fungi</taxon>
        <taxon>Fungi incertae sedis</taxon>
        <taxon>Zoopagomycota</taxon>
        <taxon>Kickxellomycotina</taxon>
        <taxon>Kickxellomycetes</taxon>
        <taxon>Kickxellales</taxon>
        <taxon>Kickxellaceae</taxon>
        <taxon>Coemansia</taxon>
    </lineage>
</organism>
<dbReference type="InterPro" id="IPR036236">
    <property type="entry name" value="Znf_C2H2_sf"/>
</dbReference>
<dbReference type="Gene3D" id="3.30.160.60">
    <property type="entry name" value="Classic Zinc Finger"/>
    <property type="match status" value="1"/>
</dbReference>
<sequence length="746" mass="75653">MSSTHRRSLHQSHRLFDLAGLGSTATALSTSGYSASAISQQQHIHNGSMPVADEDFYYPRDLEASFCRDFSCCGLILNDLHDLLQHYEECHVRFEDDEAQADLADGCFFDDEWSSADCLAAAGPGATDLSSFGLTLEQQLLLGATTAESSASSTAVPSPTMPNKCPSSAIGAKSKSAAAKGGAVAGSTPPLSPTASAMSSVTGSPQDATLPFTLDVSSLVSRKRPAPSSASAGCAGDQSPTKRHATVPKVSGASAAEQQRTSSIDAVAAVAAANSSDLAFPSSVLGLYDDDIIAAIASATDPLFLSTAAAAAAAAAGNSNSSDGHAISFFGRKRSDSDSSCDSLTEAANAAVLAVSGEDFDDDIHLPPSVTAAMAGAVAAAAAAKAHGLMPRDDKPYRCPVPSCDKAYKNPNGLKYHNLHGHCHLAEEVRANSSKPYRCRVPECYKAYKNLNGLKYHVQHAHCAMIPSIRDLPPNATPAEVAAAVAAAAAAAAAAVASSSNSRNSSSPSSPAISPAPSTPMSVVSASVSSNANGNNNRAVSTAGPSRPAAGPSSSSPASQQHHPAAAAGPRMVRAMPMSSGPGNSRPMMSAGNNHSGCSPTSAAPMRAVHNSNAALSTGSGPSPAARLPPQRISNDASQQPGMNGAVPRPGATMMQRRPQQPMHVNKAGGAFVAGPPRPRPMQTTVPSAAAPVRRPMAAPSAAPRPAASSAGATISVAPAAAVVSTAPRQPQQQQQQQQATATASC</sequence>
<name>A0A9W7XR19_9FUNG</name>
<dbReference type="SMART" id="SM00355">
    <property type="entry name" value="ZnF_C2H2"/>
    <property type="match status" value="2"/>
</dbReference>
<proteinExistence type="predicted"/>
<evidence type="ECO:0000256" key="6">
    <source>
        <dbReference type="SAM" id="MobiDB-lite"/>
    </source>
</evidence>
<dbReference type="InterPro" id="IPR051580">
    <property type="entry name" value="ZnF-Chromatin_assoc"/>
</dbReference>
<keyword evidence="9" id="KW-1185">Reference proteome</keyword>
<evidence type="ECO:0000256" key="1">
    <source>
        <dbReference type="ARBA" id="ARBA00022723"/>
    </source>
</evidence>
<evidence type="ECO:0000313" key="9">
    <source>
        <dbReference type="Proteomes" id="UP001145021"/>
    </source>
</evidence>
<dbReference type="GO" id="GO:0005634">
    <property type="term" value="C:nucleus"/>
    <property type="evidence" value="ECO:0007669"/>
    <property type="project" value="TreeGrafter"/>
</dbReference>
<evidence type="ECO:0000256" key="2">
    <source>
        <dbReference type="ARBA" id="ARBA00022737"/>
    </source>
</evidence>
<gene>
    <name evidence="8" type="primary">SFP1</name>
    <name evidence="8" type="ORF">LPJ64_001242</name>
</gene>
<dbReference type="PANTHER" id="PTHR23057:SF0">
    <property type="entry name" value="JUXTAPOSED WITH ANOTHER ZINC FINGER PROTEIN 1"/>
    <property type="match status" value="1"/>
</dbReference>
<keyword evidence="4" id="KW-0862">Zinc</keyword>
<feature type="compositionally biased region" description="Low complexity" evidence="6">
    <location>
        <begin position="499"/>
        <end position="571"/>
    </location>
</feature>
<dbReference type="PROSITE" id="PS50157">
    <property type="entry name" value="ZINC_FINGER_C2H2_2"/>
    <property type="match status" value="2"/>
</dbReference>
<feature type="compositionally biased region" description="Polar residues" evidence="6">
    <location>
        <begin position="610"/>
        <end position="621"/>
    </location>
</feature>
<accession>A0A9W7XR19</accession>
<dbReference type="InterPro" id="IPR013087">
    <property type="entry name" value="Znf_C2H2_type"/>
</dbReference>
<evidence type="ECO:0000259" key="7">
    <source>
        <dbReference type="PROSITE" id="PS50157"/>
    </source>
</evidence>
<evidence type="ECO:0000256" key="3">
    <source>
        <dbReference type="ARBA" id="ARBA00022771"/>
    </source>
</evidence>
<comment type="caution">
    <text evidence="8">The sequence shown here is derived from an EMBL/GenBank/DDBJ whole genome shotgun (WGS) entry which is preliminary data.</text>
</comment>
<dbReference type="SUPFAM" id="SSF57667">
    <property type="entry name" value="beta-beta-alpha zinc fingers"/>
    <property type="match status" value="1"/>
</dbReference>
<evidence type="ECO:0000256" key="4">
    <source>
        <dbReference type="ARBA" id="ARBA00022833"/>
    </source>
</evidence>
<dbReference type="PANTHER" id="PTHR23057">
    <property type="entry name" value="JUXTAPOSED WITH ANOTHER ZINC FINGER PROTEIN 1"/>
    <property type="match status" value="1"/>
</dbReference>
<reference evidence="8" key="1">
    <citation type="submission" date="2022-07" db="EMBL/GenBank/DDBJ databases">
        <title>Phylogenomic reconstructions and comparative analyses of Kickxellomycotina fungi.</title>
        <authorList>
            <person name="Reynolds N.K."/>
            <person name="Stajich J.E."/>
            <person name="Barry K."/>
            <person name="Grigoriev I.V."/>
            <person name="Crous P."/>
            <person name="Smith M.E."/>
        </authorList>
    </citation>
    <scope>NUCLEOTIDE SEQUENCE</scope>
    <source>
        <strain evidence="8">NBRC 105413</strain>
    </source>
</reference>
<keyword evidence="2" id="KW-0677">Repeat</keyword>
<feature type="compositionally biased region" description="Low complexity" evidence="6">
    <location>
        <begin position="687"/>
        <end position="739"/>
    </location>
</feature>
<feature type="domain" description="C2H2-type" evidence="7">
    <location>
        <begin position="397"/>
        <end position="429"/>
    </location>
</feature>
<feature type="compositionally biased region" description="Polar residues" evidence="6">
    <location>
        <begin position="632"/>
        <end position="642"/>
    </location>
</feature>
<feature type="domain" description="C2H2-type" evidence="7">
    <location>
        <begin position="437"/>
        <end position="467"/>
    </location>
</feature>
<keyword evidence="1" id="KW-0479">Metal-binding</keyword>
<keyword evidence="3 5" id="KW-0863">Zinc-finger</keyword>
<feature type="compositionally biased region" description="Polar residues" evidence="6">
    <location>
        <begin position="193"/>
        <end position="204"/>
    </location>
</feature>
<feature type="compositionally biased region" description="Polar residues" evidence="6">
    <location>
        <begin position="591"/>
        <end position="602"/>
    </location>
</feature>
<dbReference type="PROSITE" id="PS00028">
    <property type="entry name" value="ZINC_FINGER_C2H2_1"/>
    <property type="match status" value="2"/>
</dbReference>
<feature type="region of interest" description="Disordered" evidence="6">
    <location>
        <begin position="151"/>
        <end position="204"/>
    </location>
</feature>
<dbReference type="AlphaFoldDB" id="A0A9W7XR19"/>
<feature type="compositionally biased region" description="Low complexity" evidence="6">
    <location>
        <begin position="167"/>
        <end position="187"/>
    </location>
</feature>
<dbReference type="EMBL" id="JANBOH010000031">
    <property type="protein sequence ID" value="KAJ1647400.1"/>
    <property type="molecule type" value="Genomic_DNA"/>
</dbReference>
<evidence type="ECO:0000256" key="5">
    <source>
        <dbReference type="PROSITE-ProRule" id="PRU00042"/>
    </source>
</evidence>
<feature type="region of interest" description="Disordered" evidence="6">
    <location>
        <begin position="224"/>
        <end position="258"/>
    </location>
</feature>
<evidence type="ECO:0000313" key="8">
    <source>
        <dbReference type="EMBL" id="KAJ1647400.1"/>
    </source>
</evidence>